<protein>
    <recommendedName>
        <fullName evidence="3">Zinc-ribbon domain-containing protein</fullName>
    </recommendedName>
</protein>
<organism evidence="1 2">
    <name type="scientific">Entotheonella factor</name>
    <dbReference type="NCBI Taxonomy" id="1429438"/>
    <lineage>
        <taxon>Bacteria</taxon>
        <taxon>Pseudomonadati</taxon>
        <taxon>Nitrospinota/Tectimicrobiota group</taxon>
        <taxon>Candidatus Tectimicrobiota</taxon>
        <taxon>Candidatus Entotheonellia</taxon>
        <taxon>Candidatus Entotheonellales</taxon>
        <taxon>Candidatus Entotheonellaceae</taxon>
        <taxon>Candidatus Entotheonella</taxon>
    </lineage>
</organism>
<evidence type="ECO:0000313" key="1">
    <source>
        <dbReference type="EMBL" id="ETX00153.1"/>
    </source>
</evidence>
<keyword evidence="2" id="KW-1185">Reference proteome</keyword>
<evidence type="ECO:0008006" key="3">
    <source>
        <dbReference type="Google" id="ProtNLM"/>
    </source>
</evidence>
<dbReference type="AlphaFoldDB" id="W4LQA5"/>
<gene>
    <name evidence="1" type="ORF">ETSY1_12270</name>
</gene>
<accession>W4LQA5</accession>
<proteinExistence type="predicted"/>
<dbReference type="Proteomes" id="UP000019141">
    <property type="component" value="Unassembled WGS sequence"/>
</dbReference>
<comment type="caution">
    <text evidence="1">The sequence shown here is derived from an EMBL/GenBank/DDBJ whole genome shotgun (WGS) entry which is preliminary data.</text>
</comment>
<dbReference type="HOGENOM" id="CLU_1746301_0_0_7"/>
<dbReference type="EMBL" id="AZHW01000371">
    <property type="protein sequence ID" value="ETX00153.1"/>
    <property type="molecule type" value="Genomic_DNA"/>
</dbReference>
<reference evidence="1 2" key="1">
    <citation type="journal article" date="2014" name="Nature">
        <title>An environmental bacterial taxon with a large and distinct metabolic repertoire.</title>
        <authorList>
            <person name="Wilson M.C."/>
            <person name="Mori T."/>
            <person name="Ruckert C."/>
            <person name="Uria A.R."/>
            <person name="Helf M.J."/>
            <person name="Takada K."/>
            <person name="Gernert C."/>
            <person name="Steffens U.A."/>
            <person name="Heycke N."/>
            <person name="Schmitt S."/>
            <person name="Rinke C."/>
            <person name="Helfrich E.J."/>
            <person name="Brachmann A.O."/>
            <person name="Gurgui C."/>
            <person name="Wakimoto T."/>
            <person name="Kracht M."/>
            <person name="Crusemann M."/>
            <person name="Hentschel U."/>
            <person name="Abe I."/>
            <person name="Matsunaga S."/>
            <person name="Kalinowski J."/>
            <person name="Takeyama H."/>
            <person name="Piel J."/>
        </authorList>
    </citation>
    <scope>NUCLEOTIDE SEQUENCE [LARGE SCALE GENOMIC DNA]</scope>
    <source>
        <strain evidence="2">TSY1</strain>
    </source>
</reference>
<sequence length="149" mass="16430">MISLDMLVLLLLTAGLVLFIGEPLLSQRRLRHDGTQPQTQEIERLNLKKEGLYTAIQDLDFDYQTGKVDQRDYVALRQQLEGEAIETLRELDGIDPLAALDETLEQQIASLRAAPSETAPSPHVCAHCGTDNPHDASFCAVCGQARTTS</sequence>
<name>W4LQA5_ENTF1</name>
<evidence type="ECO:0000313" key="2">
    <source>
        <dbReference type="Proteomes" id="UP000019141"/>
    </source>
</evidence>